<gene>
    <name evidence="3" type="ORF">CBQ26_03610</name>
</gene>
<accession>A0A246BNZ3</accession>
<reference evidence="3 4" key="1">
    <citation type="submission" date="2017-05" db="EMBL/GenBank/DDBJ databases">
        <title>De novo genome assembly of Deniococcus indicus strain DR1.</title>
        <authorList>
            <person name="Chauhan D."/>
            <person name="Yennamalli R.M."/>
            <person name="Priyadarshini R."/>
        </authorList>
    </citation>
    <scope>NUCLEOTIDE SEQUENCE [LARGE SCALE GENOMIC DNA]</scope>
    <source>
        <strain evidence="3 4">DR1</strain>
    </source>
</reference>
<dbReference type="PANTHER" id="PTHR43358:SF4">
    <property type="entry name" value="ALPHA_BETA HYDROLASE FOLD-1 DOMAIN-CONTAINING PROTEIN"/>
    <property type="match status" value="1"/>
</dbReference>
<sequence>MKRQSTINHQPSTGGRLTDRLLNVRKRRALGWAALAYAGVVLAGAFLGAEITLRSKTRRVKGVIVPVGRRGNSVFLPASAETLSRGPIGIVPLLPNKGHAVLGERKVVGTLVRREVTGERGVLPNGALAWASTFVYNGTPAQLGVAFEHTAVHTPLGDMPAWHIPPSGDAPGRADTLVIVIHGHGGQRAQALRMLPALQRTGTGSLFVTFRNAHGAPASPQGYLTLGDQEAEDVISALHWAQDAGYKRAVLYGFSMGGNIALSVLRRRHRPYPLPILGVMLDCPALDWRDTIRSQGVRVGIPAFMARHVARFVERIVTRRSGQDFDTVDQIAAAPTFDLPMILWHGTRDRTIPVGQADRLAAARPDLIEYHRVEGGKHIRVWNIDPEQYDAQLETFIARVVPEVEG</sequence>
<evidence type="ECO:0000313" key="3">
    <source>
        <dbReference type="EMBL" id="OWL97396.1"/>
    </source>
</evidence>
<dbReference type="EMBL" id="NHMK01000009">
    <property type="protein sequence ID" value="OWL97396.1"/>
    <property type="molecule type" value="Genomic_DNA"/>
</dbReference>
<keyword evidence="4" id="KW-1185">Reference proteome</keyword>
<dbReference type="SUPFAM" id="SSF53474">
    <property type="entry name" value="alpha/beta-Hydrolases"/>
    <property type="match status" value="1"/>
</dbReference>
<dbReference type="AlphaFoldDB" id="A0A246BNZ3"/>
<feature type="domain" description="AB hydrolase-1" evidence="2">
    <location>
        <begin position="178"/>
        <end position="389"/>
    </location>
</feature>
<keyword evidence="3" id="KW-0378">Hydrolase</keyword>
<proteinExistence type="predicted"/>
<dbReference type="PANTHER" id="PTHR43358">
    <property type="entry name" value="ALPHA/BETA-HYDROLASE"/>
    <property type="match status" value="1"/>
</dbReference>
<dbReference type="Pfam" id="PF12697">
    <property type="entry name" value="Abhydrolase_6"/>
    <property type="match status" value="1"/>
</dbReference>
<dbReference type="InterPro" id="IPR029058">
    <property type="entry name" value="AB_hydrolase_fold"/>
</dbReference>
<protein>
    <submittedName>
        <fullName evidence="3">Alpha/beta hydrolase</fullName>
    </submittedName>
</protein>
<dbReference type="InterPro" id="IPR052920">
    <property type="entry name" value="DNA-binding_regulatory"/>
</dbReference>
<feature type="transmembrane region" description="Helical" evidence="1">
    <location>
        <begin position="29"/>
        <end position="49"/>
    </location>
</feature>
<comment type="caution">
    <text evidence="3">The sequence shown here is derived from an EMBL/GenBank/DDBJ whole genome shotgun (WGS) entry which is preliminary data.</text>
</comment>
<keyword evidence="1" id="KW-1133">Transmembrane helix</keyword>
<evidence type="ECO:0000256" key="1">
    <source>
        <dbReference type="SAM" id="Phobius"/>
    </source>
</evidence>
<organism evidence="3 4">
    <name type="scientific">Deinococcus indicus</name>
    <dbReference type="NCBI Taxonomy" id="223556"/>
    <lineage>
        <taxon>Bacteria</taxon>
        <taxon>Thermotogati</taxon>
        <taxon>Deinococcota</taxon>
        <taxon>Deinococci</taxon>
        <taxon>Deinococcales</taxon>
        <taxon>Deinococcaceae</taxon>
        <taxon>Deinococcus</taxon>
    </lineage>
</organism>
<keyword evidence="1" id="KW-0472">Membrane</keyword>
<dbReference type="Proteomes" id="UP000197208">
    <property type="component" value="Unassembled WGS sequence"/>
</dbReference>
<dbReference type="Gene3D" id="3.40.50.1820">
    <property type="entry name" value="alpha/beta hydrolase"/>
    <property type="match status" value="1"/>
</dbReference>
<dbReference type="GO" id="GO:0016787">
    <property type="term" value="F:hydrolase activity"/>
    <property type="evidence" value="ECO:0007669"/>
    <property type="project" value="UniProtKB-KW"/>
</dbReference>
<keyword evidence="1" id="KW-0812">Transmembrane</keyword>
<evidence type="ECO:0000259" key="2">
    <source>
        <dbReference type="Pfam" id="PF12697"/>
    </source>
</evidence>
<dbReference type="OrthoDB" id="9776685at2"/>
<name>A0A246BNZ3_9DEIO</name>
<dbReference type="RefSeq" id="WP_088247218.1">
    <property type="nucleotide sequence ID" value="NZ_BNAM01000011.1"/>
</dbReference>
<dbReference type="InterPro" id="IPR000073">
    <property type="entry name" value="AB_hydrolase_1"/>
</dbReference>
<evidence type="ECO:0000313" key="4">
    <source>
        <dbReference type="Proteomes" id="UP000197208"/>
    </source>
</evidence>